<comment type="caution">
    <text evidence="1">The sequence shown here is derived from an EMBL/GenBank/DDBJ whole genome shotgun (WGS) entry which is preliminary data.</text>
</comment>
<evidence type="ECO:0000313" key="1">
    <source>
        <dbReference type="EMBL" id="KAG8642610.1"/>
    </source>
</evidence>
<reference evidence="2" key="1">
    <citation type="journal article" date="2016" name="Nat. Biotechnol.">
        <title>Sequencing wild and cultivated cassava and related species reveals extensive interspecific hybridization and genetic diversity.</title>
        <authorList>
            <person name="Bredeson J.V."/>
            <person name="Lyons J.B."/>
            <person name="Prochnik S.E."/>
            <person name="Wu G.A."/>
            <person name="Ha C.M."/>
            <person name="Edsinger-Gonzales E."/>
            <person name="Grimwood J."/>
            <person name="Schmutz J."/>
            <person name="Rabbi I.Y."/>
            <person name="Egesi C."/>
            <person name="Nauluvula P."/>
            <person name="Lebot V."/>
            <person name="Ndunguru J."/>
            <person name="Mkamilo G."/>
            <person name="Bart R.S."/>
            <person name="Setter T.L."/>
            <person name="Gleadow R.M."/>
            <person name="Kulakow P."/>
            <person name="Ferguson M.E."/>
            <person name="Rounsley S."/>
            <person name="Rokhsar D.S."/>
        </authorList>
    </citation>
    <scope>NUCLEOTIDE SEQUENCE [LARGE SCALE GENOMIC DNA]</scope>
    <source>
        <strain evidence="2">cv. AM560-2</strain>
    </source>
</reference>
<evidence type="ECO:0000313" key="2">
    <source>
        <dbReference type="Proteomes" id="UP000091857"/>
    </source>
</evidence>
<sequence>MKKNLISSHSLGTFPSPGGAGNYHDKGWSSERVPHPSVSSRKQITALTPFYSGRTTPSKWEDAERWICSPVLGYGVAQYSQCQPQRRPKSKSGPIVPPGIAYYSNYSPSLQVLDSASVRNFIAHSPFSTGVLMPKGVGIHNEGGIGGRAIVGRSSGGPGWSDLASECSSPNSQDEKLDNINDAENEIARVISRRDMATQMSPEGSVSLSPIGRSSSPPSVPPLQQSENEHPAKLEIREVQVDKKATLISRPAKRGSCTSKKGWPGVQDAYQNATDAHVSSWDVPDASSDFPKLQREEAKITAWENLQKAKAEAAIRKLEMKLEKKRSSSMDNILNKLRMAQIKAQEMRSAISDAQGHQIPKTPHKISFFHRHARLSVLSSCFTHIGAR</sequence>
<name>A0ACB7GQV9_MANES</name>
<dbReference type="Proteomes" id="UP000091857">
    <property type="component" value="Chromosome 12"/>
</dbReference>
<accession>A0ACB7GQV9</accession>
<dbReference type="EMBL" id="CM004398">
    <property type="protein sequence ID" value="KAG8642610.1"/>
    <property type="molecule type" value="Genomic_DNA"/>
</dbReference>
<protein>
    <submittedName>
        <fullName evidence="1">Uncharacterized protein</fullName>
    </submittedName>
</protein>
<keyword evidence="2" id="KW-1185">Reference proteome</keyword>
<organism evidence="1 2">
    <name type="scientific">Manihot esculenta</name>
    <name type="common">Cassava</name>
    <name type="synonym">Jatropha manihot</name>
    <dbReference type="NCBI Taxonomy" id="3983"/>
    <lineage>
        <taxon>Eukaryota</taxon>
        <taxon>Viridiplantae</taxon>
        <taxon>Streptophyta</taxon>
        <taxon>Embryophyta</taxon>
        <taxon>Tracheophyta</taxon>
        <taxon>Spermatophyta</taxon>
        <taxon>Magnoliopsida</taxon>
        <taxon>eudicotyledons</taxon>
        <taxon>Gunneridae</taxon>
        <taxon>Pentapetalae</taxon>
        <taxon>rosids</taxon>
        <taxon>fabids</taxon>
        <taxon>Malpighiales</taxon>
        <taxon>Euphorbiaceae</taxon>
        <taxon>Crotonoideae</taxon>
        <taxon>Manihoteae</taxon>
        <taxon>Manihot</taxon>
    </lineage>
</organism>
<gene>
    <name evidence="1" type="ORF">MANES_12G099500v8</name>
</gene>
<proteinExistence type="predicted"/>